<reference evidence="1 2" key="1">
    <citation type="submission" date="2019-02" db="EMBL/GenBank/DDBJ databases">
        <authorList>
            <person name="Goldberg S.R."/>
            <person name="Haltli B.A."/>
            <person name="Correa H."/>
            <person name="Russell K.G."/>
        </authorList>
    </citation>
    <scope>NUCLEOTIDE SEQUENCE [LARGE SCALE GENOMIC DNA]</scope>
    <source>
        <strain evidence="1 2">JCM 16186</strain>
    </source>
</reference>
<dbReference type="PROSITE" id="PS51257">
    <property type="entry name" value="PROKAR_LIPOPROTEIN"/>
    <property type="match status" value="1"/>
</dbReference>
<comment type="caution">
    <text evidence="1">The sequence shown here is derived from an EMBL/GenBank/DDBJ whole genome shotgun (WGS) entry which is preliminary data.</text>
</comment>
<accession>A0ABW9RX86</accession>
<dbReference type="Proteomes" id="UP000798808">
    <property type="component" value="Unassembled WGS sequence"/>
</dbReference>
<evidence type="ECO:0000313" key="1">
    <source>
        <dbReference type="EMBL" id="MTI28838.1"/>
    </source>
</evidence>
<dbReference type="EMBL" id="SMLW01000673">
    <property type="protein sequence ID" value="MTI28838.1"/>
    <property type="molecule type" value="Genomic_DNA"/>
</dbReference>
<organism evidence="1 2">
    <name type="scientific">Fulvivirga kasyanovii</name>
    <dbReference type="NCBI Taxonomy" id="396812"/>
    <lineage>
        <taxon>Bacteria</taxon>
        <taxon>Pseudomonadati</taxon>
        <taxon>Bacteroidota</taxon>
        <taxon>Cytophagia</taxon>
        <taxon>Cytophagales</taxon>
        <taxon>Fulvivirgaceae</taxon>
        <taxon>Fulvivirga</taxon>
    </lineage>
</organism>
<protein>
    <submittedName>
        <fullName evidence="1">Uncharacterized protein</fullName>
    </submittedName>
</protein>
<keyword evidence="2" id="KW-1185">Reference proteome</keyword>
<evidence type="ECO:0000313" key="2">
    <source>
        <dbReference type="Proteomes" id="UP000798808"/>
    </source>
</evidence>
<proteinExistence type="predicted"/>
<sequence>MKYLLTMFIILLWSGCKVNNQSSGSAEEQDVTPVTTGYSDCDYGIKIFNQHASGRIIDDLEEIREKFGNLPEELKALYPAARSTWNGALRSLEYSYTKDYQADLPDFRGPYEDWRSRNLGDDQKFFLLLTELKYGAYPVGSLDLATRAAWAENANINERLNAYIRAALHGNCQPVAAYKVKDLLNPKKLPENIEAAID</sequence>
<name>A0ABW9RX86_9BACT</name>
<gene>
    <name evidence="1" type="ORF">E1163_28015</name>
</gene>